<feature type="transmembrane region" description="Helical" evidence="12">
    <location>
        <begin position="299"/>
        <end position="321"/>
    </location>
</feature>
<proteinExistence type="inferred from homology"/>
<feature type="transmembrane region" description="Helical" evidence="12">
    <location>
        <begin position="200"/>
        <end position="222"/>
    </location>
</feature>
<dbReference type="RefSeq" id="WP_076481466.1">
    <property type="nucleotide sequence ID" value="NZ_FTNT01000010.1"/>
</dbReference>
<feature type="transmembrane region" description="Helical" evidence="12">
    <location>
        <begin position="163"/>
        <end position="188"/>
    </location>
</feature>
<protein>
    <submittedName>
        <fullName evidence="13">Cytochrome bd-I ubiquinol oxidase subunit 2 apoprotein</fullName>
    </submittedName>
</protein>
<dbReference type="OrthoDB" id="9776710at2"/>
<dbReference type="STRING" id="1344003.SAMN05445060_3226"/>
<feature type="transmembrane region" description="Helical" evidence="12">
    <location>
        <begin position="228"/>
        <end position="249"/>
    </location>
</feature>
<gene>
    <name evidence="13" type="ORF">SAMN05445060_3226</name>
</gene>
<dbReference type="EMBL" id="FTNT01000010">
    <property type="protein sequence ID" value="SIS17227.1"/>
    <property type="molecule type" value="Genomic_DNA"/>
</dbReference>
<reference evidence="13 14" key="1">
    <citation type="submission" date="2017-01" db="EMBL/GenBank/DDBJ databases">
        <authorList>
            <person name="Mah S.A."/>
            <person name="Swanson W.J."/>
            <person name="Moy G.W."/>
            <person name="Vacquier V.D."/>
        </authorList>
    </citation>
    <scope>NUCLEOTIDE SEQUENCE [LARGE SCALE GENOMIC DNA]</scope>
    <source>
        <strain evidence="13 14">CPCC 203464</strain>
    </source>
</reference>
<dbReference type="Proteomes" id="UP000186218">
    <property type="component" value="Unassembled WGS sequence"/>
</dbReference>
<keyword evidence="4" id="KW-1003">Cell membrane</keyword>
<comment type="subcellular location">
    <subcellularLocation>
        <location evidence="1">Cell membrane</location>
        <topology evidence="1">Multi-pass membrane protein</topology>
    </subcellularLocation>
</comment>
<evidence type="ECO:0000256" key="4">
    <source>
        <dbReference type="ARBA" id="ARBA00022475"/>
    </source>
</evidence>
<evidence type="ECO:0000256" key="9">
    <source>
        <dbReference type="ARBA" id="ARBA00022989"/>
    </source>
</evidence>
<evidence type="ECO:0000256" key="5">
    <source>
        <dbReference type="ARBA" id="ARBA00022617"/>
    </source>
</evidence>
<evidence type="ECO:0000256" key="7">
    <source>
        <dbReference type="ARBA" id="ARBA00022723"/>
    </source>
</evidence>
<keyword evidence="7" id="KW-0479">Metal-binding</keyword>
<dbReference type="GO" id="GO:0019646">
    <property type="term" value="P:aerobic electron transport chain"/>
    <property type="evidence" value="ECO:0007669"/>
    <property type="project" value="TreeGrafter"/>
</dbReference>
<dbReference type="NCBIfam" id="TIGR00203">
    <property type="entry name" value="cydB"/>
    <property type="match status" value="1"/>
</dbReference>
<keyword evidence="14" id="KW-1185">Reference proteome</keyword>
<keyword evidence="6 12" id="KW-0812">Transmembrane</keyword>
<dbReference type="Pfam" id="PF02322">
    <property type="entry name" value="Cyt_bd_oxida_II"/>
    <property type="match status" value="1"/>
</dbReference>
<evidence type="ECO:0000256" key="11">
    <source>
        <dbReference type="ARBA" id="ARBA00023136"/>
    </source>
</evidence>
<dbReference type="PIRSF" id="PIRSF000267">
    <property type="entry name" value="Cyt_oxidse_sub2"/>
    <property type="match status" value="1"/>
</dbReference>
<dbReference type="PANTHER" id="PTHR43141:SF5">
    <property type="entry name" value="CYTOCHROME BD-I UBIQUINOL OXIDASE SUBUNIT 2"/>
    <property type="match status" value="1"/>
</dbReference>
<evidence type="ECO:0000313" key="14">
    <source>
        <dbReference type="Proteomes" id="UP000186218"/>
    </source>
</evidence>
<dbReference type="GO" id="GO:0005886">
    <property type="term" value="C:plasma membrane"/>
    <property type="evidence" value="ECO:0007669"/>
    <property type="project" value="UniProtKB-SubCell"/>
</dbReference>
<feature type="transmembrane region" description="Helical" evidence="12">
    <location>
        <begin position="256"/>
        <end position="275"/>
    </location>
</feature>
<evidence type="ECO:0000256" key="8">
    <source>
        <dbReference type="ARBA" id="ARBA00022982"/>
    </source>
</evidence>
<keyword evidence="5" id="KW-0349">Heme</keyword>
<feature type="transmembrane region" description="Helical" evidence="12">
    <location>
        <begin position="6"/>
        <end position="31"/>
    </location>
</feature>
<dbReference type="AlphaFoldDB" id="A0A1N7GXA1"/>
<feature type="transmembrane region" description="Helical" evidence="12">
    <location>
        <begin position="120"/>
        <end position="143"/>
    </location>
</feature>
<comment type="similarity">
    <text evidence="2">Belongs to the cytochrome ubiquinol oxidase subunit 2 family.</text>
</comment>
<evidence type="ECO:0000256" key="10">
    <source>
        <dbReference type="ARBA" id="ARBA00023004"/>
    </source>
</evidence>
<evidence type="ECO:0000313" key="13">
    <source>
        <dbReference type="EMBL" id="SIS17227.1"/>
    </source>
</evidence>
<name>A0A1N7GXA1_9NOCA</name>
<dbReference type="GO" id="GO:0046872">
    <property type="term" value="F:metal ion binding"/>
    <property type="evidence" value="ECO:0007669"/>
    <property type="project" value="UniProtKB-KW"/>
</dbReference>
<accession>A0A1N7GXA1</accession>
<evidence type="ECO:0000256" key="12">
    <source>
        <dbReference type="SAM" id="Phobius"/>
    </source>
</evidence>
<dbReference type="InterPro" id="IPR003317">
    <property type="entry name" value="Cyt-d_oxidase_su2"/>
</dbReference>
<keyword evidence="3" id="KW-0813">Transport</keyword>
<evidence type="ECO:0000256" key="1">
    <source>
        <dbReference type="ARBA" id="ARBA00004651"/>
    </source>
</evidence>
<keyword evidence="11 12" id="KW-0472">Membrane</keyword>
<keyword evidence="8" id="KW-0249">Electron transport</keyword>
<dbReference type="GO" id="GO:0009055">
    <property type="term" value="F:electron transfer activity"/>
    <property type="evidence" value="ECO:0007669"/>
    <property type="project" value="TreeGrafter"/>
</dbReference>
<evidence type="ECO:0000256" key="3">
    <source>
        <dbReference type="ARBA" id="ARBA00022448"/>
    </source>
</evidence>
<dbReference type="GO" id="GO:0070069">
    <property type="term" value="C:cytochrome complex"/>
    <property type="evidence" value="ECO:0007669"/>
    <property type="project" value="TreeGrafter"/>
</dbReference>
<dbReference type="PANTHER" id="PTHR43141">
    <property type="entry name" value="CYTOCHROME BD2 SUBUNIT II"/>
    <property type="match status" value="1"/>
</dbReference>
<keyword evidence="9 12" id="KW-1133">Transmembrane helix</keyword>
<evidence type="ECO:0000256" key="2">
    <source>
        <dbReference type="ARBA" id="ARBA00007543"/>
    </source>
</evidence>
<sequence>MSLPELWFLIIAFLFGGYFLLEGFDFGVGILMSVVGRGHDPDDGDTRRRVLLATIGPVWDGNEVWLITAGAGLFAAFPEWYASMFSGFYLMMFAIVISLILRVCAIEWRGKIDDPRWRRVADVGIGAGSWVPAVLWGIVFANIVEGMALDQRHIYTGGFWDLLNPYALLGGLTTLLVFAAHGAIFLGLKTAGEVRVWSVAYARYLSVPAGVVAGGFLLWTQLAHGKTWTWIPVAVAAVAVLVLVVGTWTGRSWMSFAATSVAILGTVVTLFGSLWRDVMPSTTDPAYSLTIDNASSTHYTLVVMTWAAVCITPIVMGYQAWTYWVFRQRISTGAIPPSIGLSVRPAVARAVAHRGLGSERGHPASGDGSGAAH</sequence>
<evidence type="ECO:0000256" key="6">
    <source>
        <dbReference type="ARBA" id="ARBA00022692"/>
    </source>
</evidence>
<feature type="transmembrane region" description="Helical" evidence="12">
    <location>
        <begin position="88"/>
        <end position="108"/>
    </location>
</feature>
<organism evidence="13 14">
    <name type="scientific">Williamsia sterculiae</name>
    <dbReference type="NCBI Taxonomy" id="1344003"/>
    <lineage>
        <taxon>Bacteria</taxon>
        <taxon>Bacillati</taxon>
        <taxon>Actinomycetota</taxon>
        <taxon>Actinomycetes</taxon>
        <taxon>Mycobacteriales</taxon>
        <taxon>Nocardiaceae</taxon>
        <taxon>Williamsia</taxon>
    </lineage>
</organism>
<dbReference type="GO" id="GO:0016682">
    <property type="term" value="F:oxidoreductase activity, acting on diphenols and related substances as donors, oxygen as acceptor"/>
    <property type="evidence" value="ECO:0007669"/>
    <property type="project" value="TreeGrafter"/>
</dbReference>
<keyword evidence="10" id="KW-0408">Iron</keyword>